<evidence type="ECO:0000313" key="3">
    <source>
        <dbReference type="Proteomes" id="UP001174691"/>
    </source>
</evidence>
<dbReference type="Gene3D" id="3.40.50.1820">
    <property type="entry name" value="alpha/beta hydrolase"/>
    <property type="match status" value="1"/>
</dbReference>
<keyword evidence="3" id="KW-1185">Reference proteome</keyword>
<dbReference type="PANTHER" id="PTHR47668:SF1">
    <property type="entry name" value="DIENELACTONE HYDROLASE DOMAIN-CONTAINING PROTEIN-RELATED"/>
    <property type="match status" value="1"/>
</dbReference>
<dbReference type="AlphaFoldDB" id="A0AA38VAS6"/>
<dbReference type="EMBL" id="JANBVN010000372">
    <property type="protein sequence ID" value="KAJ9129328.1"/>
    <property type="molecule type" value="Genomic_DNA"/>
</dbReference>
<evidence type="ECO:0000313" key="2">
    <source>
        <dbReference type="EMBL" id="KAJ9129328.1"/>
    </source>
</evidence>
<gene>
    <name evidence="2" type="ORF">NKR19_g10412</name>
</gene>
<dbReference type="GO" id="GO:0016787">
    <property type="term" value="F:hydrolase activity"/>
    <property type="evidence" value="ECO:0007669"/>
    <property type="project" value="InterPro"/>
</dbReference>
<feature type="domain" description="Dienelactone hydrolase" evidence="1">
    <location>
        <begin position="39"/>
        <end position="253"/>
    </location>
</feature>
<dbReference type="SUPFAM" id="SSF53474">
    <property type="entry name" value="alpha/beta-Hydrolases"/>
    <property type="match status" value="1"/>
</dbReference>
<dbReference type="PANTHER" id="PTHR47668">
    <property type="entry name" value="DIENELACTONE HYDROLASE FAMILY PROTEIN (AFU_ORTHOLOGUE AFUA_6G01940)"/>
    <property type="match status" value="1"/>
</dbReference>
<dbReference type="InterPro" id="IPR002925">
    <property type="entry name" value="Dienelactn_hydro"/>
</dbReference>
<reference evidence="2" key="1">
    <citation type="submission" date="2022-07" db="EMBL/GenBank/DDBJ databases">
        <title>Fungi with potential for degradation of polypropylene.</title>
        <authorList>
            <person name="Gostincar C."/>
        </authorList>
    </citation>
    <scope>NUCLEOTIDE SEQUENCE</scope>
    <source>
        <strain evidence="2">EXF-13287</strain>
    </source>
</reference>
<proteinExistence type="predicted"/>
<comment type="caution">
    <text evidence="2">The sequence shown here is derived from an EMBL/GenBank/DDBJ whole genome shotgun (WGS) entry which is preliminary data.</text>
</comment>
<protein>
    <submittedName>
        <fullName evidence="2">Alpha/beta-hydrolase</fullName>
    </submittedName>
</protein>
<accession>A0AA38VAS6</accession>
<name>A0AA38VAS6_9PEZI</name>
<evidence type="ECO:0000259" key="1">
    <source>
        <dbReference type="Pfam" id="PF01738"/>
    </source>
</evidence>
<organism evidence="2 3">
    <name type="scientific">Coniochaeta hoffmannii</name>
    <dbReference type="NCBI Taxonomy" id="91930"/>
    <lineage>
        <taxon>Eukaryota</taxon>
        <taxon>Fungi</taxon>
        <taxon>Dikarya</taxon>
        <taxon>Ascomycota</taxon>
        <taxon>Pezizomycotina</taxon>
        <taxon>Sordariomycetes</taxon>
        <taxon>Sordariomycetidae</taxon>
        <taxon>Coniochaetales</taxon>
        <taxon>Coniochaetaceae</taxon>
        <taxon>Coniochaeta</taxon>
    </lineage>
</organism>
<dbReference type="InterPro" id="IPR029058">
    <property type="entry name" value="AB_hydrolase_fold"/>
</dbReference>
<dbReference type="Pfam" id="PF01738">
    <property type="entry name" value="DLH"/>
    <property type="match status" value="1"/>
</dbReference>
<sequence length="256" mass="28263">MSTMKATHGHSEACCNVPPVVTSGYSVKGAYETIGGKKTYVTGPADATKAIVVAEDIFGFFDQTVQGADILATSDEHTKYRVFFPDLLKNDPCPIEWYPPTDEDKKKKLGAWFGKHSPQEAAGELVKFVNELKESNPGIKSWGIIGYCWGGKIVSIITSGSDNPFSIAAECHPAMVDPKDAEGIKVPLILLASEEEPVDKVKQFENSLKQAKHVEIFGDQVHGWMAARADLSKDRVKEEYTRGYKTVLEFFGKEWK</sequence>
<dbReference type="Proteomes" id="UP001174691">
    <property type="component" value="Unassembled WGS sequence"/>
</dbReference>